<dbReference type="PANTHER" id="PTHR18952">
    <property type="entry name" value="CARBONIC ANHYDRASE"/>
    <property type="match status" value="1"/>
</dbReference>
<dbReference type="Proteomes" id="UP000326062">
    <property type="component" value="Chromosome 17"/>
</dbReference>
<dbReference type="AlphaFoldDB" id="A0A5N3X1A3"/>
<comment type="similarity">
    <text evidence="1">Belongs to the alpha-carbonic anhydrase family.</text>
</comment>
<evidence type="ECO:0000259" key="3">
    <source>
        <dbReference type="PROSITE" id="PS51144"/>
    </source>
</evidence>
<sequence>HVHVFYDTRHIPQILIIELPFQLLYNLLYSLPLCRMAMGCLTSFNVQLIHYNHELYTNVTEAAKSPNGLVVVSIFIKVSDSSNPFLNRMLNRDTITRITYKNDAYLLQGLNIEELYPETSSFITYDGSMTIPPCYETANWIIMNKPVYITRMQMHSLRLLSQNQPSQIFLSMSDNFRPVQSLNNRCIRTNINFSLQGKDCPNNRAQKLQYREFLLKGVFKVPPTFCNPLVHI</sequence>
<evidence type="ECO:0000313" key="5">
    <source>
        <dbReference type="Proteomes" id="UP000326062"/>
    </source>
</evidence>
<dbReference type="EMBL" id="VCEB01000019">
    <property type="protein sequence ID" value="KAB0367413.1"/>
    <property type="molecule type" value="Genomic_DNA"/>
</dbReference>
<organism evidence="4 5">
    <name type="scientific">Muntiacus reevesi</name>
    <name type="common">Reeves' muntjac</name>
    <name type="synonym">Cervus reevesi</name>
    <dbReference type="NCBI Taxonomy" id="9886"/>
    <lineage>
        <taxon>Eukaryota</taxon>
        <taxon>Metazoa</taxon>
        <taxon>Chordata</taxon>
        <taxon>Craniata</taxon>
        <taxon>Vertebrata</taxon>
        <taxon>Euteleostomi</taxon>
        <taxon>Mammalia</taxon>
        <taxon>Eutheria</taxon>
        <taxon>Laurasiatheria</taxon>
        <taxon>Artiodactyla</taxon>
        <taxon>Ruminantia</taxon>
        <taxon>Pecora</taxon>
        <taxon>Cervidae</taxon>
        <taxon>Muntiacinae</taxon>
        <taxon>Muntiacus</taxon>
    </lineage>
</organism>
<dbReference type="SUPFAM" id="SSF51069">
    <property type="entry name" value="Carbonic anhydrase"/>
    <property type="match status" value="1"/>
</dbReference>
<dbReference type="SMART" id="SM01057">
    <property type="entry name" value="Carb_anhydrase"/>
    <property type="match status" value="1"/>
</dbReference>
<reference evidence="4 5" key="1">
    <citation type="submission" date="2019-06" db="EMBL/GenBank/DDBJ databases">
        <title>Discovery of a novel chromosome fission-fusion reversal in muntjac.</title>
        <authorList>
            <person name="Mudd A.B."/>
            <person name="Bredeson J.V."/>
            <person name="Baum R."/>
            <person name="Hockemeyer D."/>
            <person name="Rokhsar D.S."/>
        </authorList>
    </citation>
    <scope>NUCLEOTIDE SEQUENCE [LARGE SCALE GENOMIC DNA]</scope>
    <source>
        <strain evidence="4">UCam_UCB_Mr</strain>
        <tissue evidence="4">Fibroblast cell line</tissue>
    </source>
</reference>
<dbReference type="InterPro" id="IPR036398">
    <property type="entry name" value="CA_dom_sf"/>
</dbReference>
<evidence type="ECO:0000256" key="2">
    <source>
        <dbReference type="ARBA" id="ARBA00022137"/>
    </source>
</evidence>
<dbReference type="InterPro" id="IPR023561">
    <property type="entry name" value="Carbonic_anhydrase_a-class"/>
</dbReference>
<evidence type="ECO:0000313" key="4">
    <source>
        <dbReference type="EMBL" id="KAB0367413.1"/>
    </source>
</evidence>
<dbReference type="InterPro" id="IPR001148">
    <property type="entry name" value="CA_dom"/>
</dbReference>
<name>A0A5N3X1A3_MUNRE</name>
<dbReference type="GO" id="GO:0006730">
    <property type="term" value="P:one-carbon metabolic process"/>
    <property type="evidence" value="ECO:0007669"/>
    <property type="project" value="TreeGrafter"/>
</dbReference>
<feature type="domain" description="Alpha-carbonic anhydrase" evidence="3">
    <location>
        <begin position="1"/>
        <end position="191"/>
    </location>
</feature>
<feature type="non-terminal residue" evidence="4">
    <location>
        <position position="1"/>
    </location>
</feature>
<dbReference type="PROSITE" id="PS51144">
    <property type="entry name" value="ALPHA_CA_2"/>
    <property type="match status" value="1"/>
</dbReference>
<evidence type="ECO:0000256" key="1">
    <source>
        <dbReference type="ARBA" id="ARBA00010718"/>
    </source>
</evidence>
<dbReference type="PANTHER" id="PTHR18952:SF91">
    <property type="entry name" value="CARBONIC ANHYDRASE-RELATED PROTEIN 10"/>
    <property type="match status" value="1"/>
</dbReference>
<gene>
    <name evidence="4" type="ORF">FD755_020737</name>
</gene>
<comment type="caution">
    <text evidence="4">The sequence shown here is derived from an EMBL/GenBank/DDBJ whole genome shotgun (WGS) entry which is preliminary data.</text>
</comment>
<keyword evidence="5" id="KW-1185">Reference proteome</keyword>
<dbReference type="Gene3D" id="3.10.200.10">
    <property type="entry name" value="Alpha carbonic anhydrase"/>
    <property type="match status" value="1"/>
</dbReference>
<dbReference type="GO" id="GO:0004089">
    <property type="term" value="F:carbonate dehydratase activity"/>
    <property type="evidence" value="ECO:0007669"/>
    <property type="project" value="InterPro"/>
</dbReference>
<dbReference type="Pfam" id="PF00194">
    <property type="entry name" value="Carb_anhydrase"/>
    <property type="match status" value="1"/>
</dbReference>
<proteinExistence type="inferred from homology"/>
<accession>A0A5N3X1A3</accession>
<protein>
    <recommendedName>
        <fullName evidence="2">Carbonic anhydrase-related protein 10</fullName>
    </recommendedName>
</protein>
<dbReference type="GO" id="GO:0008270">
    <property type="term" value="F:zinc ion binding"/>
    <property type="evidence" value="ECO:0007669"/>
    <property type="project" value="InterPro"/>
</dbReference>